<dbReference type="EC" id="3.5.2.6" evidence="2 5"/>
<evidence type="ECO:0000256" key="2">
    <source>
        <dbReference type="ARBA" id="ARBA00012865"/>
    </source>
</evidence>
<evidence type="ECO:0000256" key="4">
    <source>
        <dbReference type="ARBA" id="ARBA00023251"/>
    </source>
</evidence>
<feature type="domain" description="Beta-lactamase class A catalytic" evidence="8">
    <location>
        <begin position="63"/>
        <end position="275"/>
    </location>
</feature>
<comment type="similarity">
    <text evidence="1 5">Belongs to the class-A beta-lactamase family.</text>
</comment>
<evidence type="ECO:0000256" key="7">
    <source>
        <dbReference type="SAM" id="SignalP"/>
    </source>
</evidence>
<dbReference type="PANTHER" id="PTHR35333:SF3">
    <property type="entry name" value="BETA-LACTAMASE-TYPE TRANSPEPTIDASE FOLD CONTAINING PROTEIN"/>
    <property type="match status" value="1"/>
</dbReference>
<keyword evidence="4 5" id="KW-0046">Antibiotic resistance</keyword>
<dbReference type="Gene3D" id="3.40.710.10">
    <property type="entry name" value="DD-peptidase/beta-lactamase superfamily"/>
    <property type="match status" value="1"/>
</dbReference>
<dbReference type="Pfam" id="PF13354">
    <property type="entry name" value="Beta-lactamase2"/>
    <property type="match status" value="1"/>
</dbReference>
<feature type="compositionally biased region" description="Pro residues" evidence="6">
    <location>
        <begin position="33"/>
        <end position="45"/>
    </location>
</feature>
<protein>
    <recommendedName>
        <fullName evidence="2 5">Beta-lactamase</fullName>
        <ecNumber evidence="2 5">3.5.2.6</ecNumber>
    </recommendedName>
</protein>
<evidence type="ECO:0000256" key="1">
    <source>
        <dbReference type="ARBA" id="ARBA00009009"/>
    </source>
</evidence>
<feature type="region of interest" description="Disordered" evidence="6">
    <location>
        <begin position="19"/>
        <end position="45"/>
    </location>
</feature>
<dbReference type="InterPro" id="IPR012338">
    <property type="entry name" value="Beta-lactam/transpept-like"/>
</dbReference>
<keyword evidence="10" id="KW-1185">Reference proteome</keyword>
<dbReference type="InterPro" id="IPR045155">
    <property type="entry name" value="Beta-lactam_cat"/>
</dbReference>
<dbReference type="EMBL" id="BAAAOS010000056">
    <property type="protein sequence ID" value="GAA1609001.1"/>
    <property type="molecule type" value="Genomic_DNA"/>
</dbReference>
<dbReference type="PANTHER" id="PTHR35333">
    <property type="entry name" value="BETA-LACTAMASE"/>
    <property type="match status" value="1"/>
</dbReference>
<evidence type="ECO:0000256" key="6">
    <source>
        <dbReference type="SAM" id="MobiDB-lite"/>
    </source>
</evidence>
<evidence type="ECO:0000313" key="9">
    <source>
        <dbReference type="EMBL" id="GAA1609001.1"/>
    </source>
</evidence>
<evidence type="ECO:0000313" key="10">
    <source>
        <dbReference type="Proteomes" id="UP001500393"/>
    </source>
</evidence>
<accession>A0ABN2EJH2</accession>
<keyword evidence="7" id="KW-0732">Signal</keyword>
<organism evidence="9 10">
    <name type="scientific">Kribbella sancticallisti</name>
    <dbReference type="NCBI Taxonomy" id="460087"/>
    <lineage>
        <taxon>Bacteria</taxon>
        <taxon>Bacillati</taxon>
        <taxon>Actinomycetota</taxon>
        <taxon>Actinomycetes</taxon>
        <taxon>Propionibacteriales</taxon>
        <taxon>Kribbellaceae</taxon>
        <taxon>Kribbella</taxon>
    </lineage>
</organism>
<evidence type="ECO:0000259" key="8">
    <source>
        <dbReference type="Pfam" id="PF13354"/>
    </source>
</evidence>
<name>A0ABN2EJH2_9ACTN</name>
<keyword evidence="3 5" id="KW-0378">Hydrolase</keyword>
<dbReference type="PROSITE" id="PS51257">
    <property type="entry name" value="PROKAR_LIPOPROTEIN"/>
    <property type="match status" value="1"/>
</dbReference>
<dbReference type="NCBIfam" id="NF033103">
    <property type="entry name" value="bla_class_A"/>
    <property type="match status" value="1"/>
</dbReference>
<dbReference type="PROSITE" id="PS00146">
    <property type="entry name" value="BETA_LACTAMASE_A"/>
    <property type="match status" value="1"/>
</dbReference>
<sequence>MRRALLAALTVLLLTSSSCSDPDVVGPSASPAAPTPTPTLTPTPAPQVADFSQLEKRFAARLGVFAYDTGTRRTVTNRADERFAFASTFKALAAGVLLAEGKDLDKLIRYSRADLIANSPITEKHVATGMTLRQLCDAAVRYSDNAAANLMLEELGGPRGLQAGLRKLGDEVIRLDRIETELSEGKPGDLRDTSTPRAMATTLQTLTLGAALPPAGRAVLVDWLQRNTTGDKVIRAGVPAGWKVGDKTGSAGYGGRNDIAVLWPPNRAPIVLAVMSSKGVKNAERDDALLAEATKIALDALI</sequence>
<feature type="chain" id="PRO_5045745627" description="Beta-lactamase" evidence="7">
    <location>
        <begin position="21"/>
        <end position="302"/>
    </location>
</feature>
<dbReference type="SUPFAM" id="SSF56601">
    <property type="entry name" value="beta-lactamase/transpeptidase-like"/>
    <property type="match status" value="1"/>
</dbReference>
<dbReference type="InterPro" id="IPR000871">
    <property type="entry name" value="Beta-lactam_class-A"/>
</dbReference>
<dbReference type="RefSeq" id="WP_344221417.1">
    <property type="nucleotide sequence ID" value="NZ_BAAAOS010000056.1"/>
</dbReference>
<evidence type="ECO:0000256" key="5">
    <source>
        <dbReference type="RuleBase" id="RU361140"/>
    </source>
</evidence>
<dbReference type="InterPro" id="IPR023650">
    <property type="entry name" value="Beta-lactam_class-A_AS"/>
</dbReference>
<evidence type="ECO:0000256" key="3">
    <source>
        <dbReference type="ARBA" id="ARBA00022801"/>
    </source>
</evidence>
<comment type="catalytic activity">
    <reaction evidence="5">
        <text>a beta-lactam + H2O = a substituted beta-amino acid</text>
        <dbReference type="Rhea" id="RHEA:20401"/>
        <dbReference type="ChEBI" id="CHEBI:15377"/>
        <dbReference type="ChEBI" id="CHEBI:35627"/>
        <dbReference type="ChEBI" id="CHEBI:140347"/>
        <dbReference type="EC" id="3.5.2.6"/>
    </reaction>
</comment>
<dbReference type="Proteomes" id="UP001500393">
    <property type="component" value="Unassembled WGS sequence"/>
</dbReference>
<reference evidence="9 10" key="1">
    <citation type="journal article" date="2019" name="Int. J. Syst. Evol. Microbiol.">
        <title>The Global Catalogue of Microorganisms (GCM) 10K type strain sequencing project: providing services to taxonomists for standard genome sequencing and annotation.</title>
        <authorList>
            <consortium name="The Broad Institute Genomics Platform"/>
            <consortium name="The Broad Institute Genome Sequencing Center for Infectious Disease"/>
            <person name="Wu L."/>
            <person name="Ma J."/>
        </authorList>
    </citation>
    <scope>NUCLEOTIDE SEQUENCE [LARGE SCALE GENOMIC DNA]</scope>
    <source>
        <strain evidence="9 10">JCM 14969</strain>
    </source>
</reference>
<proteinExistence type="inferred from homology"/>
<comment type="caution">
    <text evidence="9">The sequence shown here is derived from an EMBL/GenBank/DDBJ whole genome shotgun (WGS) entry which is preliminary data.</text>
</comment>
<gene>
    <name evidence="9" type="primary">bla</name>
    <name evidence="9" type="ORF">GCM10009789_74320</name>
</gene>
<feature type="signal peptide" evidence="7">
    <location>
        <begin position="1"/>
        <end position="20"/>
    </location>
</feature>
<dbReference type="PRINTS" id="PR00118">
    <property type="entry name" value="BLACTAMASEA"/>
</dbReference>